<sequence>MGLWNLYFLAKLYLFHTGQMKPIWLANLAFALLLVAPMESRPLRVVRQVLAIGFGAALAWRESTLPPFERVVSQFTNIREFTPAYLVELLQRFISIQLVVAVLLVLVVFLLINRWVRTTTFVLIALLAMPFWYGPGITLPGAAARQAAARAADSPRADIDATGNYDAILAAFREKEAQRSATVAPLTATPDAQFDVIMLHICSLSWDDLDAAKSTNHPLLSRFDYLFKNFSSAASYSGPAAIRVMRAACGQQPHKNLYDPENAECHLFADLAQAGFAPHVLMNHDGRFDNFRTLVEKEIGIPGIQPEATDGVPVAMRSFDDSPVLGDYATFDHWYGRLARDRKPVALYYNTVTLHDGNRLPGKRLTSLESYPLRLKALLDDVDRIIDSIEKSGRRAVVIFVPEHGAALRGDKNQISGLREIPTPNIIHVPVGVKLVGLPAGQKPEPVTIDAPMSFLGLSQLLFNLVADSPFRTGAPAAAHYAEDLPQTAMVGENEGTVTMKRTEGYVIHTPDGVWVEQK</sequence>
<evidence type="ECO:0000313" key="2">
    <source>
        <dbReference type="EMBL" id="RZT41678.1"/>
    </source>
</evidence>
<feature type="transmembrane region" description="Helical" evidence="1">
    <location>
        <begin position="93"/>
        <end position="112"/>
    </location>
</feature>
<proteinExistence type="predicted"/>
<evidence type="ECO:0000256" key="1">
    <source>
        <dbReference type="SAM" id="Phobius"/>
    </source>
</evidence>
<dbReference type="EMBL" id="SGXM01000001">
    <property type="protein sequence ID" value="RZT41678.1"/>
    <property type="molecule type" value="Genomic_DNA"/>
</dbReference>
<dbReference type="NCBIfam" id="TIGR03368">
    <property type="entry name" value="cellulose_yhjU"/>
    <property type="match status" value="1"/>
</dbReference>
<dbReference type="OrthoDB" id="6965261at2"/>
<gene>
    <name evidence="2" type="ORF">EV147_0678</name>
</gene>
<name>A0A4Q7S7H0_9BURK</name>
<keyword evidence="1" id="KW-0812">Transmembrane</keyword>
<organism evidence="2 3">
    <name type="scientific">Cupriavidus agavae</name>
    <dbReference type="NCBI Taxonomy" id="1001822"/>
    <lineage>
        <taxon>Bacteria</taxon>
        <taxon>Pseudomonadati</taxon>
        <taxon>Pseudomonadota</taxon>
        <taxon>Betaproteobacteria</taxon>
        <taxon>Burkholderiales</taxon>
        <taxon>Burkholderiaceae</taxon>
        <taxon>Cupriavidus</taxon>
    </lineage>
</organism>
<dbReference type="Gene3D" id="3.40.720.10">
    <property type="entry name" value="Alkaline Phosphatase, subunit A"/>
    <property type="match status" value="1"/>
</dbReference>
<dbReference type="Proteomes" id="UP000291078">
    <property type="component" value="Unassembled WGS sequence"/>
</dbReference>
<accession>A0A4Q7S7H0</accession>
<feature type="transmembrane region" description="Helical" evidence="1">
    <location>
        <begin position="20"/>
        <end position="38"/>
    </location>
</feature>
<dbReference type="InterPro" id="IPR017850">
    <property type="entry name" value="Alkaline_phosphatase_core_sf"/>
</dbReference>
<keyword evidence="1" id="KW-1133">Transmembrane helix</keyword>
<keyword evidence="1" id="KW-0472">Membrane</keyword>
<protein>
    <submittedName>
        <fullName evidence="2">Cellulose synthase operon protein YhjU</fullName>
    </submittedName>
</protein>
<feature type="transmembrane region" description="Helical" evidence="1">
    <location>
        <begin position="119"/>
        <end position="135"/>
    </location>
</feature>
<dbReference type="InterPro" id="IPR017744">
    <property type="entry name" value="BcsG"/>
</dbReference>
<dbReference type="AlphaFoldDB" id="A0A4Q7S7H0"/>
<keyword evidence="3" id="KW-1185">Reference proteome</keyword>
<reference evidence="2 3" key="1">
    <citation type="journal article" date="2015" name="Stand. Genomic Sci.">
        <title>Genomic Encyclopedia of Bacterial and Archaeal Type Strains, Phase III: the genomes of soil and plant-associated and newly described type strains.</title>
        <authorList>
            <person name="Whitman W.B."/>
            <person name="Woyke T."/>
            <person name="Klenk H.P."/>
            <person name="Zhou Y."/>
            <person name="Lilburn T.G."/>
            <person name="Beck B.J."/>
            <person name="De Vos P."/>
            <person name="Vandamme P."/>
            <person name="Eisen J.A."/>
            <person name="Garrity G."/>
            <person name="Hugenholtz P."/>
            <person name="Kyrpides N.C."/>
        </authorList>
    </citation>
    <scope>NUCLEOTIDE SEQUENCE [LARGE SCALE GENOMIC DNA]</scope>
    <source>
        <strain evidence="2 3">ASC-9842</strain>
    </source>
</reference>
<dbReference type="RefSeq" id="WP_130389693.1">
    <property type="nucleotide sequence ID" value="NZ_SGXM01000001.1"/>
</dbReference>
<evidence type="ECO:0000313" key="3">
    <source>
        <dbReference type="Proteomes" id="UP000291078"/>
    </source>
</evidence>
<comment type="caution">
    <text evidence="2">The sequence shown here is derived from an EMBL/GenBank/DDBJ whole genome shotgun (WGS) entry which is preliminary data.</text>
</comment>
<dbReference type="SUPFAM" id="SSF53649">
    <property type="entry name" value="Alkaline phosphatase-like"/>
    <property type="match status" value="1"/>
</dbReference>
<dbReference type="Pfam" id="PF11658">
    <property type="entry name" value="CBP_BcsG"/>
    <property type="match status" value="1"/>
</dbReference>